<feature type="active site" evidence="5">
    <location>
        <position position="97"/>
    </location>
</feature>
<dbReference type="PRINTS" id="PR00704">
    <property type="entry name" value="CALPAIN"/>
</dbReference>
<organism evidence="8">
    <name type="scientific">Schistocephalus solidus</name>
    <name type="common">Tapeworm</name>
    <dbReference type="NCBI Taxonomy" id="70667"/>
    <lineage>
        <taxon>Eukaryota</taxon>
        <taxon>Metazoa</taxon>
        <taxon>Spiralia</taxon>
        <taxon>Lophotrochozoa</taxon>
        <taxon>Platyhelminthes</taxon>
        <taxon>Cestoda</taxon>
        <taxon>Eucestoda</taxon>
        <taxon>Diphyllobothriidea</taxon>
        <taxon>Diphyllobothriidae</taxon>
        <taxon>Schistocephalus</taxon>
    </lineage>
</organism>
<dbReference type="FunFam" id="3.90.70.10:FF:000114">
    <property type="entry name" value="Calpain a"/>
    <property type="match status" value="1"/>
</dbReference>
<dbReference type="PANTHER" id="PTHR10183:SF379">
    <property type="entry name" value="CALPAIN-5"/>
    <property type="match status" value="1"/>
</dbReference>
<reference evidence="8" key="1">
    <citation type="submission" date="2016-06" db="UniProtKB">
        <authorList>
            <consortium name="WormBaseParasite"/>
        </authorList>
    </citation>
    <scope>IDENTIFICATION</scope>
</reference>
<name>A0A183TT36_SCHSO</name>
<keyword evidence="3" id="KW-0378">Hydrolase</keyword>
<dbReference type="InterPro" id="IPR022684">
    <property type="entry name" value="Calpain_cysteine_protease"/>
</dbReference>
<dbReference type="PROSITE" id="PS50203">
    <property type="entry name" value="CALPAIN_CAT"/>
    <property type="match status" value="1"/>
</dbReference>
<evidence type="ECO:0000256" key="5">
    <source>
        <dbReference type="PIRSR" id="PIRSR622684-1"/>
    </source>
</evidence>
<dbReference type="SMART" id="SM00230">
    <property type="entry name" value="CysPc"/>
    <property type="match status" value="1"/>
</dbReference>
<dbReference type="AlphaFoldDB" id="A0A183TT36"/>
<comment type="caution">
    <text evidence="6">Lacks conserved residue(s) required for the propagation of feature annotation.</text>
</comment>
<dbReference type="GO" id="GO:0004198">
    <property type="term" value="F:calcium-dependent cysteine-type endopeptidase activity"/>
    <property type="evidence" value="ECO:0007669"/>
    <property type="project" value="InterPro"/>
</dbReference>
<comment type="similarity">
    <text evidence="1">Belongs to the peptidase C2 family.</text>
</comment>
<evidence type="ECO:0000259" key="7">
    <source>
        <dbReference type="PROSITE" id="PS50203"/>
    </source>
</evidence>
<dbReference type="GO" id="GO:0005737">
    <property type="term" value="C:cytoplasm"/>
    <property type="evidence" value="ECO:0007669"/>
    <property type="project" value="TreeGrafter"/>
</dbReference>
<dbReference type="InterPro" id="IPR038765">
    <property type="entry name" value="Papain-like_cys_pep_sf"/>
</dbReference>
<feature type="active site" evidence="5">
    <location>
        <position position="73"/>
    </location>
</feature>
<proteinExistence type="inferred from homology"/>
<feature type="domain" description="Calpain catalytic" evidence="7">
    <location>
        <begin position="1"/>
        <end position="143"/>
    </location>
</feature>
<dbReference type="InterPro" id="IPR001300">
    <property type="entry name" value="Peptidase_C2_calpain_cat"/>
</dbReference>
<evidence type="ECO:0000256" key="4">
    <source>
        <dbReference type="ARBA" id="ARBA00022807"/>
    </source>
</evidence>
<dbReference type="Gene3D" id="3.90.70.10">
    <property type="entry name" value="Cysteine proteinases"/>
    <property type="match status" value="1"/>
</dbReference>
<evidence type="ECO:0000256" key="2">
    <source>
        <dbReference type="ARBA" id="ARBA00022670"/>
    </source>
</evidence>
<dbReference type="PANTHER" id="PTHR10183">
    <property type="entry name" value="CALPAIN"/>
    <property type="match status" value="1"/>
</dbReference>
<evidence type="ECO:0000313" key="8">
    <source>
        <dbReference type="WBParaSite" id="SSLN_0002036601-mRNA-1"/>
    </source>
</evidence>
<dbReference type="Pfam" id="PF00648">
    <property type="entry name" value="Peptidase_C2"/>
    <property type="match status" value="1"/>
</dbReference>
<keyword evidence="2" id="KW-0645">Protease</keyword>
<evidence type="ECO:0000256" key="3">
    <source>
        <dbReference type="ARBA" id="ARBA00022801"/>
    </source>
</evidence>
<evidence type="ECO:0000256" key="6">
    <source>
        <dbReference type="PROSITE-ProRule" id="PRU00239"/>
    </source>
</evidence>
<dbReference type="GO" id="GO:0006508">
    <property type="term" value="P:proteolysis"/>
    <property type="evidence" value="ECO:0007669"/>
    <property type="project" value="UniProtKB-KW"/>
</dbReference>
<evidence type="ECO:0000256" key="1">
    <source>
        <dbReference type="ARBA" id="ARBA00007623"/>
    </source>
</evidence>
<dbReference type="SUPFAM" id="SSF54001">
    <property type="entry name" value="Cysteine proteinases"/>
    <property type="match status" value="1"/>
</dbReference>
<dbReference type="WBParaSite" id="SSLN_0002036601-mRNA-1">
    <property type="protein sequence ID" value="SSLN_0002036601-mRNA-1"/>
    <property type="gene ID" value="SSLN_0002036601"/>
</dbReference>
<keyword evidence="4" id="KW-0788">Thiol protease</keyword>
<sequence length="143" mass="15850">LYGSYANLSGGTQGEAMEDMTGGLCEPIDLTKVTVDMIHKDIAKNEKRCCLMGCSINSKEIEAKLNNGLIAGHAYSITGLAPVTSGGKQVWLVRVRNPWGNHYEWKGAWADNSKEWNSVSEEDKKRLKVSFSSDGEFWYVLDT</sequence>
<protein>
    <submittedName>
        <fullName evidence="8">Calpain catalytic domain-containing protein</fullName>
    </submittedName>
</protein>
<accession>A0A183TT36</accession>